<feature type="region of interest" description="Disordered" evidence="1">
    <location>
        <begin position="46"/>
        <end position="128"/>
    </location>
</feature>
<dbReference type="PANTHER" id="PTHR46398:SF7">
    <property type="entry name" value="ALPHA_BETA-HYDROLASES SUPERFAMILY PROTEIN"/>
    <property type="match status" value="1"/>
</dbReference>
<organism evidence="2 3">
    <name type="scientific">Vanilla planifolia</name>
    <name type="common">Vanilla</name>
    <dbReference type="NCBI Taxonomy" id="51239"/>
    <lineage>
        <taxon>Eukaryota</taxon>
        <taxon>Viridiplantae</taxon>
        <taxon>Streptophyta</taxon>
        <taxon>Embryophyta</taxon>
        <taxon>Tracheophyta</taxon>
        <taxon>Spermatophyta</taxon>
        <taxon>Magnoliopsida</taxon>
        <taxon>Liliopsida</taxon>
        <taxon>Asparagales</taxon>
        <taxon>Orchidaceae</taxon>
        <taxon>Vanilloideae</taxon>
        <taxon>Vanilleae</taxon>
        <taxon>Vanilla</taxon>
    </lineage>
</organism>
<evidence type="ECO:0000313" key="2">
    <source>
        <dbReference type="EMBL" id="KAG0451136.1"/>
    </source>
</evidence>
<feature type="non-terminal residue" evidence="2">
    <location>
        <position position="1"/>
    </location>
</feature>
<reference evidence="2 3" key="1">
    <citation type="journal article" date="2020" name="Nat. Food">
        <title>A phased Vanilla planifolia genome enables genetic improvement of flavour and production.</title>
        <authorList>
            <person name="Hasing T."/>
            <person name="Tang H."/>
            <person name="Brym M."/>
            <person name="Khazi F."/>
            <person name="Huang T."/>
            <person name="Chambers A.H."/>
        </authorList>
    </citation>
    <scope>NUCLEOTIDE SEQUENCE [LARGE SCALE GENOMIC DNA]</scope>
    <source>
        <tissue evidence="2">Leaf</tissue>
    </source>
</reference>
<feature type="compositionally biased region" description="Polar residues" evidence="1">
    <location>
        <begin position="51"/>
        <end position="61"/>
    </location>
</feature>
<evidence type="ECO:0000313" key="3">
    <source>
        <dbReference type="Proteomes" id="UP000639772"/>
    </source>
</evidence>
<dbReference type="EMBL" id="JADCNM010000078">
    <property type="protein sequence ID" value="KAG0451136.1"/>
    <property type="molecule type" value="Genomic_DNA"/>
</dbReference>
<comment type="caution">
    <text evidence="2">The sequence shown here is derived from an EMBL/GenBank/DDBJ whole genome shotgun (WGS) entry which is preliminary data.</text>
</comment>
<dbReference type="PANTHER" id="PTHR46398">
    <property type="entry name" value="ALPHA/BETA-HYDROLASES SUPERFAMILY PROTEIN"/>
    <property type="match status" value="1"/>
</dbReference>
<feature type="compositionally biased region" description="Basic and acidic residues" evidence="1">
    <location>
        <begin position="62"/>
        <end position="77"/>
    </location>
</feature>
<feature type="compositionally biased region" description="Basic and acidic residues" evidence="1">
    <location>
        <begin position="113"/>
        <end position="128"/>
    </location>
</feature>
<name>A0A835U9I1_VANPL</name>
<proteinExistence type="predicted"/>
<dbReference type="OrthoDB" id="438440at2759"/>
<accession>A0A835U9I1</accession>
<protein>
    <submittedName>
        <fullName evidence="2">Uncharacterized protein</fullName>
    </submittedName>
</protein>
<dbReference type="Proteomes" id="UP000639772">
    <property type="component" value="Unassembled WGS sequence"/>
</dbReference>
<evidence type="ECO:0000256" key="1">
    <source>
        <dbReference type="SAM" id="MobiDB-lite"/>
    </source>
</evidence>
<sequence length="160" mass="18027">CGRFPPEVRTAIPVEGRFEHIVLSCNTTSDHALLWIEREAQKALQEMMGESSETTTAPSQQKMERKQTMQKEHRDALQRALTLQVPHAVSLSETDEGEEGKAEIDSANSEFSENQHKESINDDSRSGERTNWDYLVSKLFTHNETGNLVLKKDIGSVEGK</sequence>
<dbReference type="AlphaFoldDB" id="A0A835U9I1"/>
<gene>
    <name evidence="2" type="ORF">HPP92_026380</name>
</gene>